<keyword evidence="4 6" id="KW-0573">Peptidoglycan synthesis</keyword>
<evidence type="ECO:0000256" key="8">
    <source>
        <dbReference type="SAM" id="Phobius"/>
    </source>
</evidence>
<feature type="transmembrane region" description="Helical" evidence="8">
    <location>
        <begin position="24"/>
        <end position="45"/>
    </location>
</feature>
<dbReference type="InterPro" id="IPR050979">
    <property type="entry name" value="LD-transpeptidase"/>
</dbReference>
<evidence type="ECO:0000256" key="6">
    <source>
        <dbReference type="PROSITE-ProRule" id="PRU01373"/>
    </source>
</evidence>
<feature type="compositionally biased region" description="Basic and acidic residues" evidence="7">
    <location>
        <begin position="69"/>
        <end position="101"/>
    </location>
</feature>
<keyword evidence="3 6" id="KW-0133">Cell shape</keyword>
<keyword evidence="5 6" id="KW-0961">Cell wall biogenesis/degradation</keyword>
<dbReference type="PANTHER" id="PTHR30582">
    <property type="entry name" value="L,D-TRANSPEPTIDASE"/>
    <property type="match status" value="1"/>
</dbReference>
<evidence type="ECO:0000256" key="7">
    <source>
        <dbReference type="SAM" id="MobiDB-lite"/>
    </source>
</evidence>
<dbReference type="InterPro" id="IPR005490">
    <property type="entry name" value="LD_TPept_cat_dom"/>
</dbReference>
<protein>
    <submittedName>
        <fullName evidence="10">L,D-transpeptidase catalytic domain</fullName>
    </submittedName>
</protein>
<feature type="active site" description="Proton donor/acceptor" evidence="6">
    <location>
        <position position="218"/>
    </location>
</feature>
<dbReference type="CDD" id="cd16913">
    <property type="entry name" value="YkuD_like"/>
    <property type="match status" value="1"/>
</dbReference>
<dbReference type="GO" id="GO:0071972">
    <property type="term" value="F:peptidoglycan L,D-transpeptidase activity"/>
    <property type="evidence" value="ECO:0007669"/>
    <property type="project" value="TreeGrafter"/>
</dbReference>
<evidence type="ECO:0000259" key="9">
    <source>
        <dbReference type="PROSITE" id="PS52029"/>
    </source>
</evidence>
<dbReference type="SUPFAM" id="SSF141523">
    <property type="entry name" value="L,D-transpeptidase catalytic domain-like"/>
    <property type="match status" value="1"/>
</dbReference>
<name>A0A1G6KD28_9FIRM</name>
<organism evidence="10 11">
    <name type="scientific">Succiniclasticum ruminis</name>
    <dbReference type="NCBI Taxonomy" id="40841"/>
    <lineage>
        <taxon>Bacteria</taxon>
        <taxon>Bacillati</taxon>
        <taxon>Bacillota</taxon>
        <taxon>Negativicutes</taxon>
        <taxon>Acidaminococcales</taxon>
        <taxon>Acidaminococcaceae</taxon>
        <taxon>Succiniclasticum</taxon>
    </lineage>
</organism>
<evidence type="ECO:0000313" key="11">
    <source>
        <dbReference type="Proteomes" id="UP000198943"/>
    </source>
</evidence>
<reference evidence="11" key="1">
    <citation type="submission" date="2016-10" db="EMBL/GenBank/DDBJ databases">
        <authorList>
            <person name="Varghese N."/>
            <person name="Submissions S."/>
        </authorList>
    </citation>
    <scope>NUCLEOTIDE SEQUENCE [LARGE SCALE GENOMIC DNA]</scope>
    <source>
        <strain evidence="11">DSM 11005</strain>
    </source>
</reference>
<evidence type="ECO:0000256" key="1">
    <source>
        <dbReference type="ARBA" id="ARBA00004752"/>
    </source>
</evidence>
<feature type="active site" description="Nucleophile" evidence="6">
    <location>
        <position position="234"/>
    </location>
</feature>
<accession>A0A1G6KD28</accession>
<comment type="pathway">
    <text evidence="1 6">Cell wall biogenesis; peptidoglycan biosynthesis.</text>
</comment>
<gene>
    <name evidence="10" type="ORF">SAMN04487864_104175</name>
</gene>
<dbReference type="Gene3D" id="2.40.440.10">
    <property type="entry name" value="L,D-transpeptidase catalytic domain-like"/>
    <property type="match status" value="1"/>
</dbReference>
<evidence type="ECO:0000256" key="2">
    <source>
        <dbReference type="ARBA" id="ARBA00022679"/>
    </source>
</evidence>
<dbReference type="GO" id="GO:0016740">
    <property type="term" value="F:transferase activity"/>
    <property type="evidence" value="ECO:0007669"/>
    <property type="project" value="UniProtKB-KW"/>
</dbReference>
<proteinExistence type="predicted"/>
<feature type="region of interest" description="Disordered" evidence="7">
    <location>
        <begin position="50"/>
        <end position="101"/>
    </location>
</feature>
<dbReference type="EMBL" id="FMYW01000004">
    <property type="protein sequence ID" value="SDC28475.1"/>
    <property type="molecule type" value="Genomic_DNA"/>
</dbReference>
<evidence type="ECO:0000256" key="4">
    <source>
        <dbReference type="ARBA" id="ARBA00022984"/>
    </source>
</evidence>
<evidence type="ECO:0000313" key="10">
    <source>
        <dbReference type="EMBL" id="SDC28475.1"/>
    </source>
</evidence>
<dbReference type="PROSITE" id="PS52029">
    <property type="entry name" value="LD_TPASE"/>
    <property type="match status" value="1"/>
</dbReference>
<dbReference type="GO" id="GO:0071555">
    <property type="term" value="P:cell wall organization"/>
    <property type="evidence" value="ECO:0007669"/>
    <property type="project" value="UniProtKB-UniRule"/>
</dbReference>
<dbReference type="InterPro" id="IPR038063">
    <property type="entry name" value="Transpep_catalytic_dom"/>
</dbReference>
<evidence type="ECO:0000256" key="5">
    <source>
        <dbReference type="ARBA" id="ARBA00023316"/>
    </source>
</evidence>
<dbReference type="GO" id="GO:0008360">
    <property type="term" value="P:regulation of cell shape"/>
    <property type="evidence" value="ECO:0007669"/>
    <property type="project" value="UniProtKB-UniRule"/>
</dbReference>
<dbReference type="AlphaFoldDB" id="A0A1G6KD28"/>
<keyword evidence="8" id="KW-0472">Membrane</keyword>
<sequence>MFRVTAGFAADPEREIAVKQKQKLAKLTVVLMALLMLFSTVLIAGCKEEGTGKEKPNVTGTQKSPEQIAAEKKAKEEAEKKAKEEAGKKAKEAAEQKKKEAEEKAKQEKELIKRNADQKKYWVHIKKSAFTLYLLDDKNTVIKSYDCTLGKNPGQKQKRGDMKTPTGTFYVDEIDDASAWTHDFGDGKGEIKGAYGPWFISINTDEMSKGAWGGIGIHGTHKPHVMRARDSEGCIRLQNQNVNELKQYVRVGTKVVIEE</sequence>
<dbReference type="GO" id="GO:0005576">
    <property type="term" value="C:extracellular region"/>
    <property type="evidence" value="ECO:0007669"/>
    <property type="project" value="TreeGrafter"/>
</dbReference>
<dbReference type="UniPathway" id="UPA00219"/>
<dbReference type="Pfam" id="PF03734">
    <property type="entry name" value="YkuD"/>
    <property type="match status" value="1"/>
</dbReference>
<dbReference type="Proteomes" id="UP000198943">
    <property type="component" value="Unassembled WGS sequence"/>
</dbReference>
<feature type="domain" description="L,D-TPase catalytic" evidence="9">
    <location>
        <begin position="121"/>
        <end position="258"/>
    </location>
</feature>
<keyword evidence="8" id="KW-1133">Transmembrane helix</keyword>
<dbReference type="GO" id="GO:0018104">
    <property type="term" value="P:peptidoglycan-protein cross-linking"/>
    <property type="evidence" value="ECO:0007669"/>
    <property type="project" value="TreeGrafter"/>
</dbReference>
<keyword evidence="2" id="KW-0808">Transferase</keyword>
<evidence type="ECO:0000256" key="3">
    <source>
        <dbReference type="ARBA" id="ARBA00022960"/>
    </source>
</evidence>
<keyword evidence="11" id="KW-1185">Reference proteome</keyword>
<keyword evidence="8" id="KW-0812">Transmembrane</keyword>